<proteinExistence type="predicted"/>
<name>A0A2Z5ZFU4_9PROT</name>
<reference evidence="1 2" key="1">
    <citation type="submission" date="2018-02" db="EMBL/GenBank/DDBJ databases">
        <title>Acetobacter orientalis genome.</title>
        <authorList>
            <person name="Nakashima N."/>
            <person name="Tamura T."/>
        </authorList>
    </citation>
    <scope>NUCLEOTIDE SEQUENCE [LARGE SCALE GENOMIC DNA]</scope>
    <source>
        <strain evidence="1 2">FAN1</strain>
    </source>
</reference>
<sequence length="50" mass="5906">MQNNLLQIARIKLLSKLCREAAFIYADYNMQLLKIYLFREKKSISGRLSV</sequence>
<protein>
    <submittedName>
        <fullName evidence="1">Uncharacterized protein</fullName>
    </submittedName>
</protein>
<evidence type="ECO:0000313" key="1">
    <source>
        <dbReference type="EMBL" id="BBC79428.1"/>
    </source>
</evidence>
<organism evidence="1 2">
    <name type="scientific">Acetobacter orientalis</name>
    <dbReference type="NCBI Taxonomy" id="146474"/>
    <lineage>
        <taxon>Bacteria</taxon>
        <taxon>Pseudomonadati</taxon>
        <taxon>Pseudomonadota</taxon>
        <taxon>Alphaproteobacteria</taxon>
        <taxon>Acetobacterales</taxon>
        <taxon>Acetobacteraceae</taxon>
        <taxon>Acetobacter</taxon>
    </lineage>
</organism>
<dbReference type="EMBL" id="AP018515">
    <property type="protein sequence ID" value="BBC79428.1"/>
    <property type="molecule type" value="Genomic_DNA"/>
</dbReference>
<dbReference type="KEGG" id="aot:AcetOri_orf01618"/>
<gene>
    <name evidence="1" type="ORF">AcetOrient_orf01618</name>
</gene>
<dbReference type="AlphaFoldDB" id="A0A2Z5ZFU4"/>
<dbReference type="Proteomes" id="UP000270034">
    <property type="component" value="Chromosome"/>
</dbReference>
<evidence type="ECO:0000313" key="2">
    <source>
        <dbReference type="Proteomes" id="UP000270034"/>
    </source>
</evidence>
<accession>A0A2Z5ZFU4</accession>